<dbReference type="Gene3D" id="3.40.50.1100">
    <property type="match status" value="2"/>
</dbReference>
<name>A0A7W9QGM2_9ACTN</name>
<dbReference type="Pfam" id="PF00291">
    <property type="entry name" value="PALP"/>
    <property type="match status" value="1"/>
</dbReference>
<dbReference type="EMBL" id="JACHJL010000017">
    <property type="protein sequence ID" value="MBB5938677.1"/>
    <property type="molecule type" value="Genomic_DNA"/>
</dbReference>
<dbReference type="PANTHER" id="PTHR43050:SF1">
    <property type="entry name" value="SERINE RACEMASE"/>
    <property type="match status" value="1"/>
</dbReference>
<dbReference type="GO" id="GO:0070179">
    <property type="term" value="P:D-serine biosynthetic process"/>
    <property type="evidence" value="ECO:0007669"/>
    <property type="project" value="TreeGrafter"/>
</dbReference>
<dbReference type="GO" id="GO:0000287">
    <property type="term" value="F:magnesium ion binding"/>
    <property type="evidence" value="ECO:0007669"/>
    <property type="project" value="TreeGrafter"/>
</dbReference>
<comment type="caution">
    <text evidence="4">The sequence shown here is derived from an EMBL/GenBank/DDBJ whole genome shotgun (WGS) entry which is preliminary data.</text>
</comment>
<sequence length="330" mass="34836">MDHPTSDLSDLSEFQIREAALDLRAVTRTTPLLRCDDEAFGSRFVVKAENMQVSGSFAARSAYTALLRLPPAKRRDGVICHSTGGNWARAVAWAALYFDVHATVVIPWHLTNCKDALAKLGAHIVTYDPRTHNGARMARDLRVQRGLTSVEPGGMDAIYGAGTAAWEMLQAMPSLAAIVVPIGTGSLAAGTVIAASTHRPHPVPVFGVEPVSADATSRSLNAQRLLPITPPSDLATVLDCPPARNALTINRRLLQAVVTADTRTIHQAMGWLHTHYLTVAGPAGAVALAGAVLHDHDLPPGLIGVICTGANGGFPPAHRAPTNHACLSPA</sequence>
<proteinExistence type="predicted"/>
<dbReference type="InterPro" id="IPR001926">
    <property type="entry name" value="TrpB-like_PALP"/>
</dbReference>
<evidence type="ECO:0000256" key="1">
    <source>
        <dbReference type="ARBA" id="ARBA00001933"/>
    </source>
</evidence>
<dbReference type="GO" id="GO:0003941">
    <property type="term" value="F:L-serine ammonia-lyase activity"/>
    <property type="evidence" value="ECO:0007669"/>
    <property type="project" value="TreeGrafter"/>
</dbReference>
<protein>
    <submittedName>
        <fullName evidence="4">Threonine dehydratase</fullName>
        <ecNumber evidence="4">4.3.1.19</ecNumber>
    </submittedName>
</protein>
<dbReference type="EC" id="4.3.1.19" evidence="4"/>
<keyword evidence="2" id="KW-0663">Pyridoxal phosphate</keyword>
<dbReference type="GO" id="GO:0005524">
    <property type="term" value="F:ATP binding"/>
    <property type="evidence" value="ECO:0007669"/>
    <property type="project" value="TreeGrafter"/>
</dbReference>
<dbReference type="PANTHER" id="PTHR43050">
    <property type="entry name" value="SERINE / THREONINE RACEMASE FAMILY MEMBER"/>
    <property type="match status" value="1"/>
</dbReference>
<evidence type="ECO:0000259" key="3">
    <source>
        <dbReference type="Pfam" id="PF00291"/>
    </source>
</evidence>
<dbReference type="GO" id="GO:0030378">
    <property type="term" value="F:serine racemase activity"/>
    <property type="evidence" value="ECO:0007669"/>
    <property type="project" value="TreeGrafter"/>
</dbReference>
<dbReference type="AlphaFoldDB" id="A0A7W9QGM2"/>
<keyword evidence="5" id="KW-1185">Reference proteome</keyword>
<dbReference type="InterPro" id="IPR036052">
    <property type="entry name" value="TrpB-like_PALP_sf"/>
</dbReference>
<gene>
    <name evidence="4" type="ORF">FHS42_005766</name>
</gene>
<dbReference type="Proteomes" id="UP000588098">
    <property type="component" value="Unassembled WGS sequence"/>
</dbReference>
<accession>A0A7W9QGM2</accession>
<organism evidence="4 5">
    <name type="scientific">Streptomyces zagrosensis</name>
    <dbReference type="NCBI Taxonomy" id="1042984"/>
    <lineage>
        <taxon>Bacteria</taxon>
        <taxon>Bacillati</taxon>
        <taxon>Actinomycetota</taxon>
        <taxon>Actinomycetes</taxon>
        <taxon>Kitasatosporales</taxon>
        <taxon>Streptomycetaceae</taxon>
        <taxon>Streptomyces</taxon>
    </lineage>
</organism>
<feature type="domain" description="Tryptophan synthase beta chain-like PALP" evidence="3">
    <location>
        <begin position="28"/>
        <end position="309"/>
    </location>
</feature>
<reference evidence="4 5" key="1">
    <citation type="submission" date="2020-08" db="EMBL/GenBank/DDBJ databases">
        <title>Genomic Encyclopedia of Type Strains, Phase III (KMG-III): the genomes of soil and plant-associated and newly described type strains.</title>
        <authorList>
            <person name="Whitman W."/>
        </authorList>
    </citation>
    <scope>NUCLEOTIDE SEQUENCE [LARGE SCALE GENOMIC DNA]</scope>
    <source>
        <strain evidence="4 5">CECT 8305</strain>
    </source>
</reference>
<dbReference type="GO" id="GO:0030170">
    <property type="term" value="F:pyridoxal phosphate binding"/>
    <property type="evidence" value="ECO:0007669"/>
    <property type="project" value="TreeGrafter"/>
</dbReference>
<dbReference type="RefSeq" id="WP_184576592.1">
    <property type="nucleotide sequence ID" value="NZ_JACHJL010000017.1"/>
</dbReference>
<dbReference type="SUPFAM" id="SSF53686">
    <property type="entry name" value="Tryptophan synthase beta subunit-like PLP-dependent enzymes"/>
    <property type="match status" value="1"/>
</dbReference>
<evidence type="ECO:0000256" key="2">
    <source>
        <dbReference type="ARBA" id="ARBA00022898"/>
    </source>
</evidence>
<comment type="cofactor">
    <cofactor evidence="1">
        <name>pyridoxal 5'-phosphate</name>
        <dbReference type="ChEBI" id="CHEBI:597326"/>
    </cofactor>
</comment>
<dbReference type="GO" id="GO:0018114">
    <property type="term" value="F:threonine racemase activity"/>
    <property type="evidence" value="ECO:0007669"/>
    <property type="project" value="TreeGrafter"/>
</dbReference>
<evidence type="ECO:0000313" key="4">
    <source>
        <dbReference type="EMBL" id="MBB5938677.1"/>
    </source>
</evidence>
<dbReference type="GO" id="GO:0004794">
    <property type="term" value="F:threonine deaminase activity"/>
    <property type="evidence" value="ECO:0007669"/>
    <property type="project" value="UniProtKB-EC"/>
</dbReference>
<evidence type="ECO:0000313" key="5">
    <source>
        <dbReference type="Proteomes" id="UP000588098"/>
    </source>
</evidence>
<keyword evidence="4" id="KW-0456">Lyase</keyword>